<keyword evidence="4" id="KW-0479">Metal-binding</keyword>
<dbReference type="Proteomes" id="UP000254209">
    <property type="component" value="Unassembled WGS sequence"/>
</dbReference>
<evidence type="ECO:0000256" key="3">
    <source>
        <dbReference type="ARBA" id="ARBA00022722"/>
    </source>
</evidence>
<sequence length="138" mass="15472">MYLVDSNVISELYKIKNGKANQGVVSWSDNTETEEMFVSAISILEIQKGILMKERKDKIQGANLRDWFENKILPTYQGRILPISTEVALRCAHLHVPNPKSAFDSLIAATALTHDLIVVTRNIADFDTTGVKLLNPFI</sequence>
<dbReference type="CDD" id="cd18746">
    <property type="entry name" value="PIN_VapC4-5_FitB-like"/>
    <property type="match status" value="1"/>
</dbReference>
<protein>
    <submittedName>
        <fullName evidence="9">Probable ribonuclease FitB</fullName>
        <ecNumber evidence="9">3.1.-.-</ecNumber>
    </submittedName>
</protein>
<dbReference type="PANTHER" id="PTHR33653:SF1">
    <property type="entry name" value="RIBONUCLEASE VAPC2"/>
    <property type="match status" value="1"/>
</dbReference>
<evidence type="ECO:0000313" key="10">
    <source>
        <dbReference type="Proteomes" id="UP000254209"/>
    </source>
</evidence>
<evidence type="ECO:0000256" key="1">
    <source>
        <dbReference type="ARBA" id="ARBA00001946"/>
    </source>
</evidence>
<name>A0A376BVB7_9NEIS</name>
<keyword evidence="10" id="KW-1185">Reference proteome</keyword>
<dbReference type="EMBL" id="UFSO01000003">
    <property type="protein sequence ID" value="SSY80781.1"/>
    <property type="molecule type" value="Genomic_DNA"/>
</dbReference>
<keyword evidence="2" id="KW-1277">Toxin-antitoxin system</keyword>
<keyword evidence="5 9" id="KW-0378">Hydrolase</keyword>
<dbReference type="Gene3D" id="3.40.50.1010">
    <property type="entry name" value="5'-nuclease"/>
    <property type="match status" value="1"/>
</dbReference>
<reference evidence="9 10" key="1">
    <citation type="submission" date="2018-06" db="EMBL/GenBank/DDBJ databases">
        <authorList>
            <consortium name="Pathogen Informatics"/>
            <person name="Doyle S."/>
        </authorList>
    </citation>
    <scope>NUCLEOTIDE SEQUENCE [LARGE SCALE GENOMIC DNA]</scope>
    <source>
        <strain evidence="9 10">NCTC10283</strain>
    </source>
</reference>
<dbReference type="EC" id="3.1.-.-" evidence="9"/>
<organism evidence="9 10">
    <name type="scientific">Alysiella crassa</name>
    <dbReference type="NCBI Taxonomy" id="153491"/>
    <lineage>
        <taxon>Bacteria</taxon>
        <taxon>Pseudomonadati</taxon>
        <taxon>Pseudomonadota</taxon>
        <taxon>Betaproteobacteria</taxon>
        <taxon>Neisseriales</taxon>
        <taxon>Neisseriaceae</taxon>
        <taxon>Alysiella</taxon>
    </lineage>
</organism>
<comment type="similarity">
    <text evidence="7">Belongs to the PINc/VapC protein family.</text>
</comment>
<evidence type="ECO:0000313" key="9">
    <source>
        <dbReference type="EMBL" id="SSY80781.1"/>
    </source>
</evidence>
<dbReference type="Pfam" id="PF01850">
    <property type="entry name" value="PIN"/>
    <property type="match status" value="1"/>
</dbReference>
<dbReference type="STRING" id="1120980.GCA_000745955_01566"/>
<feature type="domain" description="PIN" evidence="8">
    <location>
        <begin position="2"/>
        <end position="123"/>
    </location>
</feature>
<evidence type="ECO:0000259" key="8">
    <source>
        <dbReference type="Pfam" id="PF01850"/>
    </source>
</evidence>
<evidence type="ECO:0000256" key="6">
    <source>
        <dbReference type="ARBA" id="ARBA00022842"/>
    </source>
</evidence>
<dbReference type="GO" id="GO:0016787">
    <property type="term" value="F:hydrolase activity"/>
    <property type="evidence" value="ECO:0007669"/>
    <property type="project" value="UniProtKB-KW"/>
</dbReference>
<dbReference type="PANTHER" id="PTHR33653">
    <property type="entry name" value="RIBONUCLEASE VAPC2"/>
    <property type="match status" value="1"/>
</dbReference>
<keyword evidence="3" id="KW-0540">Nuclease</keyword>
<dbReference type="OrthoDB" id="9804823at2"/>
<dbReference type="RefSeq" id="WP_034293398.1">
    <property type="nucleotide sequence ID" value="NZ_CP091519.2"/>
</dbReference>
<evidence type="ECO:0000256" key="2">
    <source>
        <dbReference type="ARBA" id="ARBA00022649"/>
    </source>
</evidence>
<evidence type="ECO:0000256" key="5">
    <source>
        <dbReference type="ARBA" id="ARBA00022801"/>
    </source>
</evidence>
<dbReference type="InterPro" id="IPR002716">
    <property type="entry name" value="PIN_dom"/>
</dbReference>
<dbReference type="GO" id="GO:0004518">
    <property type="term" value="F:nuclease activity"/>
    <property type="evidence" value="ECO:0007669"/>
    <property type="project" value="UniProtKB-KW"/>
</dbReference>
<gene>
    <name evidence="9" type="primary">fitB_2</name>
    <name evidence="9" type="ORF">NCTC10283_02342</name>
</gene>
<proteinExistence type="inferred from homology"/>
<evidence type="ECO:0000256" key="4">
    <source>
        <dbReference type="ARBA" id="ARBA00022723"/>
    </source>
</evidence>
<comment type="cofactor">
    <cofactor evidence="1">
        <name>Mg(2+)</name>
        <dbReference type="ChEBI" id="CHEBI:18420"/>
    </cofactor>
</comment>
<dbReference type="SUPFAM" id="SSF88723">
    <property type="entry name" value="PIN domain-like"/>
    <property type="match status" value="1"/>
</dbReference>
<evidence type="ECO:0000256" key="7">
    <source>
        <dbReference type="ARBA" id="ARBA00038093"/>
    </source>
</evidence>
<dbReference type="GO" id="GO:0046872">
    <property type="term" value="F:metal ion binding"/>
    <property type="evidence" value="ECO:0007669"/>
    <property type="project" value="UniProtKB-KW"/>
</dbReference>
<keyword evidence="6" id="KW-0460">Magnesium</keyword>
<dbReference type="InterPro" id="IPR029060">
    <property type="entry name" value="PIN-like_dom_sf"/>
</dbReference>
<dbReference type="AlphaFoldDB" id="A0A376BVB7"/>
<dbReference type="InterPro" id="IPR050556">
    <property type="entry name" value="Type_II_TA_system_RNase"/>
</dbReference>
<accession>A0A376BVB7</accession>